<keyword evidence="2" id="KW-0808">Transferase</keyword>
<evidence type="ECO:0000313" key="2">
    <source>
        <dbReference type="EMBL" id="MFH0252819.1"/>
    </source>
</evidence>
<keyword evidence="3" id="KW-1185">Reference proteome</keyword>
<dbReference type="InterPro" id="IPR002123">
    <property type="entry name" value="Plipid/glycerol_acylTrfase"/>
</dbReference>
<keyword evidence="2" id="KW-0012">Acyltransferase</keyword>
<comment type="caution">
    <text evidence="2">The sequence shown here is derived from an EMBL/GenBank/DDBJ whole genome shotgun (WGS) entry which is preliminary data.</text>
</comment>
<dbReference type="InterPro" id="IPR045746">
    <property type="entry name" value="ACT14924-like_Acyltransf_dom"/>
</dbReference>
<reference evidence="2 3" key="1">
    <citation type="submission" date="2024-10" db="EMBL/GenBank/DDBJ databases">
        <authorList>
            <person name="Yang X.-N."/>
        </authorList>
    </citation>
    <scope>NUCLEOTIDE SEQUENCE [LARGE SCALE GENOMIC DNA]</scope>
    <source>
        <strain evidence="2 3">CAU 1059</strain>
    </source>
</reference>
<protein>
    <submittedName>
        <fullName evidence="2">Lysophospholipid acyltransferase family protein</fullName>
        <ecNumber evidence="2">2.3.1.-</ecNumber>
    </submittedName>
</protein>
<sequence>MDTTLPLAASRISYAHSAKTRPGQAFIRLMESTTGRRGLIRRAAGYEQDIAAGRCFFEVMADRYGLSLDVVSGSLDAIPRTGPVIFIANHPYGILDGLMLGWIMARTRGDFRIMAHSAFNIAPHLGAYLLPIRFDASKEAIEQNLVTRRDALALLAKGGAVGVFPGGTVSTAAKPFSRPMDPAWRSFTARMIAKSEARIVPIYFDGHTSRLFQIASHLHYTLRMGLLIQEFRKRVDTPVRVAIGAPIERAALAPLASDGKAMMRYLREQTYALAPGAVRPAEMGFEFEAFHRD</sequence>
<accession>A0ABW7I3S0</accession>
<proteinExistence type="predicted"/>
<dbReference type="Proteomes" id="UP001607157">
    <property type="component" value="Unassembled WGS sequence"/>
</dbReference>
<dbReference type="SMART" id="SM00563">
    <property type="entry name" value="PlsC"/>
    <property type="match status" value="1"/>
</dbReference>
<dbReference type="EC" id="2.3.1.-" evidence="2"/>
<dbReference type="Pfam" id="PF01553">
    <property type="entry name" value="Acyltransferase"/>
    <property type="match status" value="1"/>
</dbReference>
<dbReference type="EMBL" id="JBIHMM010000001">
    <property type="protein sequence ID" value="MFH0252819.1"/>
    <property type="molecule type" value="Genomic_DNA"/>
</dbReference>
<name>A0ABW7I3S0_9RHOB</name>
<dbReference type="CDD" id="cd07986">
    <property type="entry name" value="LPLAT_ACT14924-like"/>
    <property type="match status" value="1"/>
</dbReference>
<evidence type="ECO:0000313" key="3">
    <source>
        <dbReference type="Proteomes" id="UP001607157"/>
    </source>
</evidence>
<gene>
    <name evidence="2" type="ORF">ACGRVM_02875</name>
</gene>
<dbReference type="RefSeq" id="WP_377168888.1">
    <property type="nucleotide sequence ID" value="NZ_JBHTJC010000001.1"/>
</dbReference>
<dbReference type="SUPFAM" id="SSF69593">
    <property type="entry name" value="Glycerol-3-phosphate (1)-acyltransferase"/>
    <property type="match status" value="1"/>
</dbReference>
<feature type="domain" description="Phospholipid/glycerol acyltransferase" evidence="1">
    <location>
        <begin position="84"/>
        <end position="207"/>
    </location>
</feature>
<evidence type="ECO:0000259" key="1">
    <source>
        <dbReference type="SMART" id="SM00563"/>
    </source>
</evidence>
<organism evidence="2 3">
    <name type="scientific">Roseovarius aquimarinus</name>
    <dbReference type="NCBI Taxonomy" id="1229156"/>
    <lineage>
        <taxon>Bacteria</taxon>
        <taxon>Pseudomonadati</taxon>
        <taxon>Pseudomonadota</taxon>
        <taxon>Alphaproteobacteria</taxon>
        <taxon>Rhodobacterales</taxon>
        <taxon>Roseobacteraceae</taxon>
        <taxon>Roseovarius</taxon>
    </lineage>
</organism>
<dbReference type="GO" id="GO:0016746">
    <property type="term" value="F:acyltransferase activity"/>
    <property type="evidence" value="ECO:0007669"/>
    <property type="project" value="UniProtKB-KW"/>
</dbReference>